<dbReference type="InterPro" id="IPR051819">
    <property type="entry name" value="PTS_sugar-specific_EIIB"/>
</dbReference>
<dbReference type="PROSITE" id="PS51100">
    <property type="entry name" value="PTS_EIIB_TYPE_3"/>
    <property type="match status" value="1"/>
</dbReference>
<feature type="modified residue" description="Phosphocysteine; by EIIA" evidence="7">
    <location>
        <position position="8"/>
    </location>
</feature>
<evidence type="ECO:0000313" key="9">
    <source>
        <dbReference type="EMBL" id="PAD22865.1"/>
    </source>
</evidence>
<keyword evidence="3 9" id="KW-0762">Sugar transport</keyword>
<protein>
    <submittedName>
        <fullName evidence="9">PTS sugar transporter subunit IIB</fullName>
    </submittedName>
</protein>
<dbReference type="GO" id="GO:0016301">
    <property type="term" value="F:kinase activity"/>
    <property type="evidence" value="ECO:0007669"/>
    <property type="project" value="UniProtKB-KW"/>
</dbReference>
<dbReference type="EMBL" id="NPBV01000002">
    <property type="protein sequence ID" value="PAD22865.1"/>
    <property type="molecule type" value="Genomic_DNA"/>
</dbReference>
<evidence type="ECO:0000256" key="6">
    <source>
        <dbReference type="ARBA" id="ARBA00022777"/>
    </source>
</evidence>
<accession>A0A268AFH4</accession>
<dbReference type="GO" id="GO:0009401">
    <property type="term" value="P:phosphoenolpyruvate-dependent sugar phosphotransferase system"/>
    <property type="evidence" value="ECO:0007669"/>
    <property type="project" value="UniProtKB-KW"/>
</dbReference>
<keyword evidence="1" id="KW-0813">Transport</keyword>
<proteinExistence type="predicted"/>
<keyword evidence="2" id="KW-0597">Phosphoprotein</keyword>
<dbReference type="InterPro" id="IPR003501">
    <property type="entry name" value="PTS_EIIB_2/3"/>
</dbReference>
<dbReference type="GO" id="GO:0008982">
    <property type="term" value="F:protein-N(PI)-phosphohistidine-sugar phosphotransferase activity"/>
    <property type="evidence" value="ECO:0007669"/>
    <property type="project" value="InterPro"/>
</dbReference>
<evidence type="ECO:0000259" key="8">
    <source>
        <dbReference type="PROSITE" id="PS51100"/>
    </source>
</evidence>
<reference evidence="9 10" key="1">
    <citation type="submission" date="2017-07" db="EMBL/GenBank/DDBJ databases">
        <title>Isolation and whole genome analysis of endospore-forming bacteria from heroin.</title>
        <authorList>
            <person name="Kalinowski J."/>
            <person name="Ahrens B."/>
            <person name="Al-Dilaimi A."/>
            <person name="Winkler A."/>
            <person name="Wibberg D."/>
            <person name="Schleenbecker U."/>
            <person name="Ruckert C."/>
            <person name="Wolfel R."/>
            <person name="Grass G."/>
        </authorList>
    </citation>
    <scope>NUCLEOTIDE SEQUENCE [LARGE SCALE GENOMIC DNA]</scope>
    <source>
        <strain evidence="9 10">7528</strain>
    </source>
</reference>
<sequence length="104" mass="11396">MMKILLACSSGMSTSLLVSKMKDAAREKGIEAEIWAVAQDKAESDMEKADVLLIGPQMRFLFKKISKVADEKGVPVDVIDPISYGRIDGEAVLDKALELIKKKV</sequence>
<dbReference type="RefSeq" id="WP_095229342.1">
    <property type="nucleotide sequence ID" value="NZ_NPBD01000007.1"/>
</dbReference>
<dbReference type="SUPFAM" id="SSF52794">
    <property type="entry name" value="PTS system IIB component-like"/>
    <property type="match status" value="1"/>
</dbReference>
<dbReference type="AlphaFoldDB" id="A0A268AFH4"/>
<dbReference type="OrthoDB" id="9808134at2"/>
<dbReference type="Pfam" id="PF02302">
    <property type="entry name" value="PTS_IIB"/>
    <property type="match status" value="1"/>
</dbReference>
<evidence type="ECO:0000256" key="3">
    <source>
        <dbReference type="ARBA" id="ARBA00022597"/>
    </source>
</evidence>
<organism evidence="9 10">
    <name type="scientific">Terribacillus saccharophilus</name>
    <dbReference type="NCBI Taxonomy" id="361277"/>
    <lineage>
        <taxon>Bacteria</taxon>
        <taxon>Bacillati</taxon>
        <taxon>Bacillota</taxon>
        <taxon>Bacilli</taxon>
        <taxon>Bacillales</taxon>
        <taxon>Bacillaceae</taxon>
        <taxon>Terribacillus</taxon>
    </lineage>
</organism>
<evidence type="ECO:0000256" key="4">
    <source>
        <dbReference type="ARBA" id="ARBA00022679"/>
    </source>
</evidence>
<evidence type="ECO:0000256" key="5">
    <source>
        <dbReference type="ARBA" id="ARBA00022683"/>
    </source>
</evidence>
<dbReference type="Gene3D" id="3.40.50.2300">
    <property type="match status" value="1"/>
</dbReference>
<keyword evidence="4" id="KW-0808">Transferase</keyword>
<feature type="domain" description="PTS EIIB type-3" evidence="8">
    <location>
        <begin position="1"/>
        <end position="104"/>
    </location>
</feature>
<dbReference type="PANTHER" id="PTHR34581:SF2">
    <property type="entry name" value="PTS SYSTEM N,N'-DIACETYLCHITOBIOSE-SPECIFIC EIIB COMPONENT"/>
    <property type="match status" value="1"/>
</dbReference>
<evidence type="ECO:0000256" key="7">
    <source>
        <dbReference type="PROSITE-ProRule" id="PRU00423"/>
    </source>
</evidence>
<evidence type="ECO:0000256" key="1">
    <source>
        <dbReference type="ARBA" id="ARBA00022448"/>
    </source>
</evidence>
<gene>
    <name evidence="9" type="ORF">CHH64_03930</name>
</gene>
<keyword evidence="5" id="KW-0598">Phosphotransferase system</keyword>
<dbReference type="PANTHER" id="PTHR34581">
    <property type="entry name" value="PTS SYSTEM N,N'-DIACETYLCHITOBIOSE-SPECIFIC EIIB COMPONENT"/>
    <property type="match status" value="1"/>
</dbReference>
<keyword evidence="6" id="KW-0418">Kinase</keyword>
<dbReference type="InterPro" id="IPR013012">
    <property type="entry name" value="PTS_EIIB_3"/>
</dbReference>
<name>A0A268AFH4_9BACI</name>
<dbReference type="CDD" id="cd05564">
    <property type="entry name" value="PTS_IIB_chitobiose_lichenan"/>
    <property type="match status" value="1"/>
</dbReference>
<evidence type="ECO:0000256" key="2">
    <source>
        <dbReference type="ARBA" id="ARBA00022553"/>
    </source>
</evidence>
<evidence type="ECO:0000313" key="10">
    <source>
        <dbReference type="Proteomes" id="UP000216013"/>
    </source>
</evidence>
<dbReference type="Proteomes" id="UP000216013">
    <property type="component" value="Unassembled WGS sequence"/>
</dbReference>
<dbReference type="InterPro" id="IPR036095">
    <property type="entry name" value="PTS_EIIB-like_sf"/>
</dbReference>
<comment type="caution">
    <text evidence="9">The sequence shown here is derived from an EMBL/GenBank/DDBJ whole genome shotgun (WGS) entry which is preliminary data.</text>
</comment>